<dbReference type="CDD" id="cd24029">
    <property type="entry name" value="ASKHA_NBD_HSP70_DnaK_HscA_HscC"/>
    <property type="match status" value="1"/>
</dbReference>
<comment type="caution">
    <text evidence="6">The sequence shown here is derived from an EMBL/GenBank/DDBJ whole genome shotgun (WGS) entry which is preliminary data.</text>
</comment>
<dbReference type="Proteomes" id="UP000696931">
    <property type="component" value="Unassembled WGS sequence"/>
</dbReference>
<organism evidence="6 7">
    <name type="scientific">Eiseniibacteriota bacterium</name>
    <dbReference type="NCBI Taxonomy" id="2212470"/>
    <lineage>
        <taxon>Bacteria</taxon>
        <taxon>Candidatus Eiseniibacteriota</taxon>
    </lineage>
</organism>
<accession>A0A933SCF9</accession>
<evidence type="ECO:0000313" key="6">
    <source>
        <dbReference type="EMBL" id="MBI5169537.1"/>
    </source>
</evidence>
<dbReference type="EMBL" id="JACRIW010000058">
    <property type="protein sequence ID" value="MBI5169537.1"/>
    <property type="molecule type" value="Genomic_DNA"/>
</dbReference>
<evidence type="ECO:0000256" key="4">
    <source>
        <dbReference type="ARBA" id="ARBA00023186"/>
    </source>
</evidence>
<dbReference type="Gene3D" id="2.60.34.10">
    <property type="entry name" value="Substrate Binding Domain Of DNAk, Chain A, domain 1"/>
    <property type="match status" value="1"/>
</dbReference>
<dbReference type="SUPFAM" id="SSF53067">
    <property type="entry name" value="Actin-like ATPase domain"/>
    <property type="match status" value="2"/>
</dbReference>
<dbReference type="InterPro" id="IPR018181">
    <property type="entry name" value="Heat_shock_70_CS"/>
</dbReference>
<dbReference type="FunFam" id="3.30.420.40:FF:000071">
    <property type="entry name" value="Molecular chaperone DnaK"/>
    <property type="match status" value="1"/>
</dbReference>
<dbReference type="AlphaFoldDB" id="A0A933SCF9"/>
<dbReference type="Gene3D" id="3.90.640.10">
    <property type="entry name" value="Actin, Chain A, domain 4"/>
    <property type="match status" value="1"/>
</dbReference>
<dbReference type="PROSITE" id="PS00329">
    <property type="entry name" value="HSP70_2"/>
    <property type="match status" value="1"/>
</dbReference>
<dbReference type="Gene3D" id="3.30.420.40">
    <property type="match status" value="2"/>
</dbReference>
<dbReference type="GO" id="GO:0140662">
    <property type="term" value="F:ATP-dependent protein folding chaperone"/>
    <property type="evidence" value="ECO:0007669"/>
    <property type="project" value="InterPro"/>
</dbReference>
<evidence type="ECO:0000313" key="7">
    <source>
        <dbReference type="Proteomes" id="UP000696931"/>
    </source>
</evidence>
<comment type="similarity">
    <text evidence="1 5">Belongs to the heat shock protein 70 family.</text>
</comment>
<dbReference type="PROSITE" id="PS00297">
    <property type="entry name" value="HSP70_1"/>
    <property type="match status" value="1"/>
</dbReference>
<dbReference type="InterPro" id="IPR029047">
    <property type="entry name" value="HSP70_peptide-bd_sf"/>
</dbReference>
<dbReference type="FunFam" id="3.90.640.10:FF:000003">
    <property type="entry name" value="Molecular chaperone DnaK"/>
    <property type="match status" value="1"/>
</dbReference>
<dbReference type="PANTHER" id="PTHR19375">
    <property type="entry name" value="HEAT SHOCK PROTEIN 70KDA"/>
    <property type="match status" value="1"/>
</dbReference>
<dbReference type="GO" id="GO:0005524">
    <property type="term" value="F:ATP binding"/>
    <property type="evidence" value="ECO:0007669"/>
    <property type="project" value="UniProtKB-KW"/>
</dbReference>
<reference evidence="6" key="1">
    <citation type="submission" date="2020-07" db="EMBL/GenBank/DDBJ databases">
        <title>Huge and variable diversity of episymbiotic CPR bacteria and DPANN archaea in groundwater ecosystems.</title>
        <authorList>
            <person name="He C.Y."/>
            <person name="Keren R."/>
            <person name="Whittaker M."/>
            <person name="Farag I.F."/>
            <person name="Doudna J."/>
            <person name="Cate J.H.D."/>
            <person name="Banfield J.F."/>
        </authorList>
    </citation>
    <scope>NUCLEOTIDE SEQUENCE</scope>
    <source>
        <strain evidence="6">NC_groundwater_1813_Pr3_B-0.1um_71_17</strain>
    </source>
</reference>
<dbReference type="InterPro" id="IPR013126">
    <property type="entry name" value="Hsp_70_fam"/>
</dbReference>
<evidence type="ECO:0000256" key="1">
    <source>
        <dbReference type="ARBA" id="ARBA00007381"/>
    </source>
</evidence>
<keyword evidence="4" id="KW-0143">Chaperone</keyword>
<evidence type="ECO:0000256" key="3">
    <source>
        <dbReference type="ARBA" id="ARBA00022840"/>
    </source>
</evidence>
<evidence type="ECO:0000256" key="5">
    <source>
        <dbReference type="RuleBase" id="RU003322"/>
    </source>
</evidence>
<name>A0A933SCF9_UNCEI</name>
<protein>
    <submittedName>
        <fullName evidence="6">Hsp70 family protein</fullName>
    </submittedName>
</protein>
<evidence type="ECO:0000256" key="2">
    <source>
        <dbReference type="ARBA" id="ARBA00022741"/>
    </source>
</evidence>
<dbReference type="Pfam" id="PF00012">
    <property type="entry name" value="HSP70"/>
    <property type="match status" value="2"/>
</dbReference>
<gene>
    <name evidence="6" type="ORF">HZA61_08625</name>
</gene>
<proteinExistence type="inferred from homology"/>
<keyword evidence="3 5" id="KW-0067">ATP-binding</keyword>
<dbReference type="InterPro" id="IPR043129">
    <property type="entry name" value="ATPase_NBD"/>
</dbReference>
<dbReference type="SUPFAM" id="SSF100920">
    <property type="entry name" value="Heat shock protein 70kD (HSP70), peptide-binding domain"/>
    <property type="match status" value="1"/>
</dbReference>
<sequence length="713" mass="76384">MTDDVVVGIDLGTTNSAVAWVTPEGRAEVIPNAEGGKVTPSVVQYATDGSVVVGETARQQLALEEGNTGKFFKLEMGTQTEYLLAGRRRSPVELSAAILRQLRADAESALGRPVRRAVITVPAYFLNAARDATRQAGELAGLEVLQLINEPTAAAFAYGGGRRETPETLMVYDLGGGTFDISVVRSDADAVEVVATDGNHQLGGKDWDDRLVEYLAERYRERHDTDPLGDPQSYHELRLRAEDAKRSLSRLTKAAVTVSCGGTMERIEVDRATFETLTLDLLAQTEMLMSAVLTASGLGRESFDGILMVGGSTRMPMCEALVTRFLGRSPRTAVHPDESVALGAALLAHQLVAGPQSASSSGAGARLSSRRIRDVMSHSLGMIAVSAERDRYVNSVLIPRNRPVPCSEVRPFEVGTRSGRDNTTAVYVTQGESESPADCTFVGKYEIGGIPHGERGKSVIEIAYAYDASGVVQVTARVAGSGAALTVTPHPVPQDMAWVHRAPRTVEDLRIAVSEPHYDDIGAILRAMRVAFQPLRKVDESLDLVFVNCGATAPDARAIEAFVSRGGVLYASDHVGPWLEKVFPGKFRCTLSGAPGTAQASVVNTDLRGVLGPTLTVKFDMATWAQIQERDPDTEVCLSACGSGVAPAGMPLMINFRHGEGSVFFTAFHNGAQLGEHEQNLLRAVVLKQLSAAAGVPFEMLAQREGYLLPGRK</sequence>
<dbReference type="PRINTS" id="PR00301">
    <property type="entry name" value="HEATSHOCK70"/>
</dbReference>
<keyword evidence="2 5" id="KW-0547">Nucleotide-binding</keyword>